<reference evidence="1" key="1">
    <citation type="submission" date="2014-09" db="EMBL/GenBank/DDBJ databases">
        <authorList>
            <person name="Magalhaes I.L.F."/>
            <person name="Oliveira U."/>
            <person name="Santos F.R."/>
            <person name="Vidigal T.H.D.A."/>
            <person name="Brescovit A.D."/>
            <person name="Santos A.J."/>
        </authorList>
    </citation>
    <scope>NUCLEOTIDE SEQUENCE</scope>
    <source>
        <tissue evidence="1">Shoot tissue taken approximately 20 cm above the soil surface</tissue>
    </source>
</reference>
<protein>
    <submittedName>
        <fullName evidence="1">Uncharacterized protein</fullName>
    </submittedName>
</protein>
<accession>A0A0A9EH21</accession>
<evidence type="ECO:0000313" key="1">
    <source>
        <dbReference type="EMBL" id="JAD98323.1"/>
    </source>
</evidence>
<organism evidence="1">
    <name type="scientific">Arundo donax</name>
    <name type="common">Giant reed</name>
    <name type="synonym">Donax arundinaceus</name>
    <dbReference type="NCBI Taxonomy" id="35708"/>
    <lineage>
        <taxon>Eukaryota</taxon>
        <taxon>Viridiplantae</taxon>
        <taxon>Streptophyta</taxon>
        <taxon>Embryophyta</taxon>
        <taxon>Tracheophyta</taxon>
        <taxon>Spermatophyta</taxon>
        <taxon>Magnoliopsida</taxon>
        <taxon>Liliopsida</taxon>
        <taxon>Poales</taxon>
        <taxon>Poaceae</taxon>
        <taxon>PACMAD clade</taxon>
        <taxon>Arundinoideae</taxon>
        <taxon>Arundineae</taxon>
        <taxon>Arundo</taxon>
    </lineage>
</organism>
<sequence length="15" mass="1804">MDRAQCFFPFVSRLS</sequence>
<reference evidence="1" key="2">
    <citation type="journal article" date="2015" name="Data Brief">
        <title>Shoot transcriptome of the giant reed, Arundo donax.</title>
        <authorList>
            <person name="Barrero R.A."/>
            <person name="Guerrero F.D."/>
            <person name="Moolhuijzen P."/>
            <person name="Goolsby J.A."/>
            <person name="Tidwell J."/>
            <person name="Bellgard S.E."/>
            <person name="Bellgard M.I."/>
        </authorList>
    </citation>
    <scope>NUCLEOTIDE SEQUENCE</scope>
    <source>
        <tissue evidence="1">Shoot tissue taken approximately 20 cm above the soil surface</tissue>
    </source>
</reference>
<proteinExistence type="predicted"/>
<name>A0A0A9EH21_ARUDO</name>
<dbReference type="EMBL" id="GBRH01199572">
    <property type="protein sequence ID" value="JAD98323.1"/>
    <property type="molecule type" value="Transcribed_RNA"/>
</dbReference>